<evidence type="ECO:0000313" key="4">
    <source>
        <dbReference type="EMBL" id="KJF61388.1"/>
    </source>
</evidence>
<dbReference type="InterPro" id="IPR003817">
    <property type="entry name" value="PS_Dcarbxylase"/>
</dbReference>
<dbReference type="EMBL" id="GG704915">
    <property type="protein sequence ID" value="KJF61388.1"/>
    <property type="molecule type" value="Genomic_DNA"/>
</dbReference>
<dbReference type="GeneID" id="24165244"/>
<dbReference type="RefSeq" id="XP_004444913.1">
    <property type="nucleotide sequence ID" value="XM_004444856.1"/>
</dbReference>
<name>A0A0D8JYQ0_COCIM</name>
<sequence>MNPQQKASQFEHGTIFQAFLNTGGYHRWHGPVDVVIKQGRHSSGAYCSGIRPHAASDPSVPGNTQHLVASMAIRALIFIKAKIIVVGVDVIQLSNHGSRGVRGRKGTRYRDVPPGRHSSLLAPLAWRG</sequence>
<accession>A0A0D8JYQ0</accession>
<dbReference type="InParanoid" id="A0A0D8JYQ0"/>
<proteinExistence type="predicted"/>
<dbReference type="OrthoDB" id="5973539at2759"/>
<gene>
    <name evidence="4" type="ORF">CIMG_13617</name>
</gene>
<feature type="region of interest" description="Disordered" evidence="3">
    <location>
        <begin position="97"/>
        <end position="116"/>
    </location>
</feature>
<reference evidence="5" key="2">
    <citation type="journal article" date="2010" name="Genome Res.">
        <title>Population genomic sequencing of Coccidioides fungi reveals recent hybridization and transposon control.</title>
        <authorList>
            <person name="Neafsey D.E."/>
            <person name="Barker B.M."/>
            <person name="Sharpton T.J."/>
            <person name="Stajich J.E."/>
            <person name="Park D.J."/>
            <person name="Whiston E."/>
            <person name="Hung C.-Y."/>
            <person name="McMahan C."/>
            <person name="White J."/>
            <person name="Sykes S."/>
            <person name="Heiman D."/>
            <person name="Young S."/>
            <person name="Zeng Q."/>
            <person name="Abouelleil A."/>
            <person name="Aftuck L."/>
            <person name="Bessette D."/>
            <person name="Brown A."/>
            <person name="FitzGerald M."/>
            <person name="Lui A."/>
            <person name="Macdonald J.P."/>
            <person name="Priest M."/>
            <person name="Orbach M.J."/>
            <person name="Galgiani J.N."/>
            <person name="Kirkland T.N."/>
            <person name="Cole G.T."/>
            <person name="Birren B.W."/>
            <person name="Henn M.R."/>
            <person name="Taylor J.W."/>
            <person name="Rounsley S.D."/>
        </authorList>
    </citation>
    <scope>GENOME REANNOTATION</scope>
    <source>
        <strain evidence="5">RS</strain>
    </source>
</reference>
<dbReference type="AlphaFoldDB" id="A0A0D8JYQ0"/>
<organism evidence="4 5">
    <name type="scientific">Coccidioides immitis (strain RS)</name>
    <name type="common">Valley fever fungus</name>
    <dbReference type="NCBI Taxonomy" id="246410"/>
    <lineage>
        <taxon>Eukaryota</taxon>
        <taxon>Fungi</taxon>
        <taxon>Dikarya</taxon>
        <taxon>Ascomycota</taxon>
        <taxon>Pezizomycotina</taxon>
        <taxon>Eurotiomycetes</taxon>
        <taxon>Eurotiomycetidae</taxon>
        <taxon>Onygenales</taxon>
        <taxon>Onygenaceae</taxon>
        <taxon>Coccidioides</taxon>
    </lineage>
</organism>
<evidence type="ECO:0000256" key="2">
    <source>
        <dbReference type="ARBA" id="ARBA00023239"/>
    </source>
</evidence>
<evidence type="ECO:0000256" key="3">
    <source>
        <dbReference type="SAM" id="MobiDB-lite"/>
    </source>
</evidence>
<reference evidence="5" key="1">
    <citation type="journal article" date="2009" name="Genome Res.">
        <title>Comparative genomic analyses of the human fungal pathogens Coccidioides and their relatives.</title>
        <authorList>
            <person name="Sharpton T.J."/>
            <person name="Stajich J.E."/>
            <person name="Rounsley S.D."/>
            <person name="Gardner M.J."/>
            <person name="Wortman J.R."/>
            <person name="Jordar V.S."/>
            <person name="Maiti R."/>
            <person name="Kodira C.D."/>
            <person name="Neafsey D.E."/>
            <person name="Zeng Q."/>
            <person name="Hung C.-Y."/>
            <person name="McMahan C."/>
            <person name="Muszewska A."/>
            <person name="Grynberg M."/>
            <person name="Mandel M.A."/>
            <person name="Kellner E.M."/>
            <person name="Barker B.M."/>
            <person name="Galgiani J.N."/>
            <person name="Orbach M.J."/>
            <person name="Kirkland T.N."/>
            <person name="Cole G.T."/>
            <person name="Henn M.R."/>
            <person name="Birren B.W."/>
            <person name="Taylor J.W."/>
        </authorList>
    </citation>
    <scope>NUCLEOTIDE SEQUENCE [LARGE SCALE GENOMIC DNA]</scope>
    <source>
        <strain evidence="5">RS</strain>
    </source>
</reference>
<keyword evidence="5" id="KW-1185">Reference proteome</keyword>
<keyword evidence="2" id="KW-0456">Lyase</keyword>
<dbReference type="GO" id="GO:0008654">
    <property type="term" value="P:phospholipid biosynthetic process"/>
    <property type="evidence" value="ECO:0007669"/>
    <property type="project" value="InterPro"/>
</dbReference>
<dbReference type="OMA" id="QFEHGTI"/>
<keyword evidence="1" id="KW-0210">Decarboxylase</keyword>
<dbReference type="Pfam" id="PF02666">
    <property type="entry name" value="PS_Dcarbxylase"/>
    <property type="match status" value="1"/>
</dbReference>
<dbReference type="KEGG" id="cim:CIMG_13617"/>
<dbReference type="STRING" id="246410.A0A0D8JYQ0"/>
<dbReference type="VEuPathDB" id="FungiDB:CIMG_13617"/>
<dbReference type="Proteomes" id="UP000001261">
    <property type="component" value="Unassembled WGS sequence"/>
</dbReference>
<evidence type="ECO:0000256" key="1">
    <source>
        <dbReference type="ARBA" id="ARBA00022793"/>
    </source>
</evidence>
<evidence type="ECO:0000313" key="5">
    <source>
        <dbReference type="Proteomes" id="UP000001261"/>
    </source>
</evidence>
<dbReference type="GO" id="GO:0004609">
    <property type="term" value="F:phosphatidylserine decarboxylase activity"/>
    <property type="evidence" value="ECO:0007669"/>
    <property type="project" value="InterPro"/>
</dbReference>
<protein>
    <submittedName>
        <fullName evidence="4">Phosphatidylserine decarboxylase</fullName>
    </submittedName>
</protein>